<feature type="transmembrane region" description="Helical" evidence="1">
    <location>
        <begin position="253"/>
        <end position="277"/>
    </location>
</feature>
<accession>W3XDM5</accession>
<dbReference type="STRING" id="1229662.W3XDM5"/>
<dbReference type="eggNOG" id="ENOG502SIUH">
    <property type="taxonomic scope" value="Eukaryota"/>
</dbReference>
<dbReference type="GeneID" id="19267236"/>
<dbReference type="KEGG" id="pfy:PFICI_02223"/>
<dbReference type="EMBL" id="KI912110">
    <property type="protein sequence ID" value="ETS84198.1"/>
    <property type="molecule type" value="Genomic_DNA"/>
</dbReference>
<dbReference type="AlphaFoldDB" id="W3XDM5"/>
<feature type="transmembrane region" description="Helical" evidence="1">
    <location>
        <begin position="289"/>
        <end position="306"/>
    </location>
</feature>
<feature type="transmembrane region" description="Helical" evidence="1">
    <location>
        <begin position="161"/>
        <end position="180"/>
    </location>
</feature>
<feature type="transmembrane region" description="Helical" evidence="1">
    <location>
        <begin position="388"/>
        <end position="410"/>
    </location>
</feature>
<evidence type="ECO:0000256" key="1">
    <source>
        <dbReference type="SAM" id="Phobius"/>
    </source>
</evidence>
<reference evidence="3" key="1">
    <citation type="journal article" date="2015" name="BMC Genomics">
        <title>Genomic and transcriptomic analysis of the endophytic fungus Pestalotiopsis fici reveals its lifestyle and high potential for synthesis of natural products.</title>
        <authorList>
            <person name="Wang X."/>
            <person name="Zhang X."/>
            <person name="Liu L."/>
            <person name="Xiang M."/>
            <person name="Wang W."/>
            <person name="Sun X."/>
            <person name="Che Y."/>
            <person name="Guo L."/>
            <person name="Liu G."/>
            <person name="Guo L."/>
            <person name="Wang C."/>
            <person name="Yin W.B."/>
            <person name="Stadler M."/>
            <person name="Zhang X."/>
            <person name="Liu X."/>
        </authorList>
    </citation>
    <scope>NUCLEOTIDE SEQUENCE [LARGE SCALE GENOMIC DNA]</scope>
    <source>
        <strain evidence="3">W106-1 / CGMCC3.15140</strain>
    </source>
</reference>
<dbReference type="RefSeq" id="XP_007828995.1">
    <property type="nucleotide sequence ID" value="XM_007830804.1"/>
</dbReference>
<gene>
    <name evidence="2" type="ORF">PFICI_02223</name>
</gene>
<keyword evidence="1" id="KW-0472">Membrane</keyword>
<dbReference type="OMA" id="WADQINI"/>
<dbReference type="HOGENOM" id="CLU_028419_0_0_1"/>
<keyword evidence="1" id="KW-1133">Transmembrane helix</keyword>
<organism evidence="2 3">
    <name type="scientific">Pestalotiopsis fici (strain W106-1 / CGMCC3.15140)</name>
    <dbReference type="NCBI Taxonomy" id="1229662"/>
    <lineage>
        <taxon>Eukaryota</taxon>
        <taxon>Fungi</taxon>
        <taxon>Dikarya</taxon>
        <taxon>Ascomycota</taxon>
        <taxon>Pezizomycotina</taxon>
        <taxon>Sordariomycetes</taxon>
        <taxon>Xylariomycetidae</taxon>
        <taxon>Amphisphaeriales</taxon>
        <taxon>Sporocadaceae</taxon>
        <taxon>Pestalotiopsis</taxon>
    </lineage>
</organism>
<evidence type="ECO:0000313" key="2">
    <source>
        <dbReference type="EMBL" id="ETS84198.1"/>
    </source>
</evidence>
<dbReference type="Proteomes" id="UP000030651">
    <property type="component" value="Unassembled WGS sequence"/>
</dbReference>
<keyword evidence="1" id="KW-0812">Transmembrane</keyword>
<proteinExistence type="predicted"/>
<sequence>MATTSYSVNGSWVAPSFRNISGQCNATYCENLHIDCDVVTNYFANSILVQSRENKLTDDQAGDVGYLTAWLKSLLPDEWKTEFTADQKDVLDSDLMLWYYGVWQSDRFANTNWTVYDEHDDELEAYDSILAISQTEAFSCDGRKICDKIEIRGDPDVSGRGMLMAYIILAVLATIYFLILTTDRLISQVYESRGGDARRQSWNRIVTAFRETVDDFLSAALIFAIALLGATIARDYMYLNRKNETQPADVWSYALQGSALTSIFSVFPCMILQTVTTLVNATYQRYQRLFLWSTVISLAIAVGILTQEAMGDLFTQNDAFHRLLSPEYDYSDWTDMKLYDSDVALWNESVSRAGVYRTMIWEQYCVSNDVTRELNTLVAAGFGVQAPYFMFCLLAIVAVLIPVICPIRLASTPDEYVKNQYGMLHSQATRVMTHLRVLMGLVYLAMTWLFLAKFIIYRHLVKSLAPSTDQDSDWSFGQILALAQWVPVVISLLSIWRSKTRIKTCV</sequence>
<keyword evidence="3" id="KW-1185">Reference proteome</keyword>
<feature type="transmembrane region" description="Helical" evidence="1">
    <location>
        <begin position="431"/>
        <end position="456"/>
    </location>
</feature>
<feature type="transmembrane region" description="Helical" evidence="1">
    <location>
        <begin position="476"/>
        <end position="496"/>
    </location>
</feature>
<protein>
    <submittedName>
        <fullName evidence="2">Uncharacterized protein</fullName>
    </submittedName>
</protein>
<dbReference type="InParanoid" id="W3XDM5"/>
<name>W3XDM5_PESFW</name>
<dbReference type="OrthoDB" id="4582561at2759"/>
<evidence type="ECO:0000313" key="3">
    <source>
        <dbReference type="Proteomes" id="UP000030651"/>
    </source>
</evidence>
<feature type="transmembrane region" description="Helical" evidence="1">
    <location>
        <begin position="216"/>
        <end position="233"/>
    </location>
</feature>